<evidence type="ECO:0000256" key="4">
    <source>
        <dbReference type="ARBA" id="ARBA00022729"/>
    </source>
</evidence>
<protein>
    <recommendedName>
        <fullName evidence="8">Pectinesterase inhibitor domain-containing protein</fullName>
    </recommendedName>
</protein>
<dbReference type="Proteomes" id="UP001154282">
    <property type="component" value="Unassembled WGS sequence"/>
</dbReference>
<evidence type="ECO:0000256" key="2">
    <source>
        <dbReference type="ARBA" id="ARBA00022523"/>
    </source>
</evidence>
<feature type="signal peptide" evidence="7">
    <location>
        <begin position="1"/>
        <end position="18"/>
    </location>
</feature>
<keyword evidence="3" id="KW-0964">Secreted</keyword>
<dbReference type="PANTHER" id="PTHR31080:SF158">
    <property type="entry name" value="PLANT INVERTASE_PECTIN METHYLESTERASE INHIBITOR SUPERFAMILY PROTEIN"/>
    <property type="match status" value="1"/>
</dbReference>
<dbReference type="Pfam" id="PF04043">
    <property type="entry name" value="PMEI"/>
    <property type="match status" value="1"/>
</dbReference>
<dbReference type="GO" id="GO:0048046">
    <property type="term" value="C:apoplast"/>
    <property type="evidence" value="ECO:0007669"/>
    <property type="project" value="UniProtKB-SubCell"/>
</dbReference>
<evidence type="ECO:0000256" key="3">
    <source>
        <dbReference type="ARBA" id="ARBA00022525"/>
    </source>
</evidence>
<feature type="chain" id="PRO_5043830006" description="Pectinesterase inhibitor domain-containing protein" evidence="7">
    <location>
        <begin position="19"/>
        <end position="200"/>
    </location>
</feature>
<feature type="domain" description="Pectinesterase inhibitor" evidence="8">
    <location>
        <begin position="22"/>
        <end position="190"/>
    </location>
</feature>
<dbReference type="NCBIfam" id="TIGR01614">
    <property type="entry name" value="PME_inhib"/>
    <property type="match status" value="1"/>
</dbReference>
<name>A0AAV0I4F6_9ROSI</name>
<comment type="similarity">
    <text evidence="6">Belongs to the PMEI family.</text>
</comment>
<dbReference type="InterPro" id="IPR051955">
    <property type="entry name" value="PME_Inhibitor"/>
</dbReference>
<proteinExistence type="inferred from homology"/>
<dbReference type="InterPro" id="IPR035513">
    <property type="entry name" value="Invertase/methylesterase_inhib"/>
</dbReference>
<dbReference type="SMART" id="SM00856">
    <property type="entry name" value="PMEI"/>
    <property type="match status" value="1"/>
</dbReference>
<dbReference type="AlphaFoldDB" id="A0AAV0I4F6"/>
<dbReference type="PANTHER" id="PTHR31080">
    <property type="entry name" value="PECTINESTERASE INHIBITOR-LIKE"/>
    <property type="match status" value="1"/>
</dbReference>
<dbReference type="SUPFAM" id="SSF101148">
    <property type="entry name" value="Plant invertase/pectin methylesterase inhibitor"/>
    <property type="match status" value="1"/>
</dbReference>
<evidence type="ECO:0000313" key="10">
    <source>
        <dbReference type="Proteomes" id="UP001154282"/>
    </source>
</evidence>
<gene>
    <name evidence="9" type="ORF">LITE_LOCUS7420</name>
</gene>
<comment type="caution">
    <text evidence="9">The sequence shown here is derived from an EMBL/GenBank/DDBJ whole genome shotgun (WGS) entry which is preliminary data.</text>
</comment>
<keyword evidence="2" id="KW-0052">Apoplast</keyword>
<evidence type="ECO:0000313" key="9">
    <source>
        <dbReference type="EMBL" id="CAI0392133.1"/>
    </source>
</evidence>
<keyword evidence="4 7" id="KW-0732">Signal</keyword>
<keyword evidence="5" id="KW-1015">Disulfide bond</keyword>
<sequence>MAVLLISTLLLLISSSSNHWVCSSSYVEDACSVTRYQDLCIRSLSSFSRTAKSSPSKWARAGVSVTLSESKNTTQFLVRMLQDKEFSGPGTNRNRIALSDCVECFREAVDELHRSLALLRNLLDGAADFEAQMADLTTWVGAALTDQDTCLDGFRDREQVSVKSKSKSSMKMVRRRVRRVGYIMSNALALITRLASAGLA</sequence>
<evidence type="ECO:0000256" key="6">
    <source>
        <dbReference type="ARBA" id="ARBA00038471"/>
    </source>
</evidence>
<dbReference type="FunFam" id="1.20.140.40:FF:000006">
    <property type="entry name" value="Pectinesterase inhibitor 3"/>
    <property type="match status" value="1"/>
</dbReference>
<dbReference type="CDD" id="cd15798">
    <property type="entry name" value="PMEI-like_3"/>
    <property type="match status" value="1"/>
</dbReference>
<accession>A0AAV0I4F6</accession>
<evidence type="ECO:0000259" key="8">
    <source>
        <dbReference type="SMART" id="SM00856"/>
    </source>
</evidence>
<dbReference type="Gene3D" id="1.20.140.40">
    <property type="entry name" value="Invertase/pectin methylesterase inhibitor family protein"/>
    <property type="match status" value="1"/>
</dbReference>
<dbReference type="InterPro" id="IPR006501">
    <property type="entry name" value="Pectinesterase_inhib_dom"/>
</dbReference>
<organism evidence="9 10">
    <name type="scientific">Linum tenue</name>
    <dbReference type="NCBI Taxonomy" id="586396"/>
    <lineage>
        <taxon>Eukaryota</taxon>
        <taxon>Viridiplantae</taxon>
        <taxon>Streptophyta</taxon>
        <taxon>Embryophyta</taxon>
        <taxon>Tracheophyta</taxon>
        <taxon>Spermatophyta</taxon>
        <taxon>Magnoliopsida</taxon>
        <taxon>eudicotyledons</taxon>
        <taxon>Gunneridae</taxon>
        <taxon>Pentapetalae</taxon>
        <taxon>rosids</taxon>
        <taxon>fabids</taxon>
        <taxon>Malpighiales</taxon>
        <taxon>Linaceae</taxon>
        <taxon>Linum</taxon>
    </lineage>
</organism>
<keyword evidence="10" id="KW-1185">Reference proteome</keyword>
<reference evidence="9" key="1">
    <citation type="submission" date="2022-08" db="EMBL/GenBank/DDBJ databases">
        <authorList>
            <person name="Gutierrez-Valencia J."/>
        </authorList>
    </citation>
    <scope>NUCLEOTIDE SEQUENCE</scope>
</reference>
<evidence type="ECO:0000256" key="1">
    <source>
        <dbReference type="ARBA" id="ARBA00004271"/>
    </source>
</evidence>
<evidence type="ECO:0000256" key="7">
    <source>
        <dbReference type="SAM" id="SignalP"/>
    </source>
</evidence>
<evidence type="ECO:0000256" key="5">
    <source>
        <dbReference type="ARBA" id="ARBA00023157"/>
    </source>
</evidence>
<dbReference type="GO" id="GO:0004857">
    <property type="term" value="F:enzyme inhibitor activity"/>
    <property type="evidence" value="ECO:0007669"/>
    <property type="project" value="InterPro"/>
</dbReference>
<comment type="subcellular location">
    <subcellularLocation>
        <location evidence="1">Secreted</location>
        <location evidence="1">Extracellular space</location>
        <location evidence="1">Apoplast</location>
    </subcellularLocation>
</comment>
<dbReference type="EMBL" id="CAMGYJ010000003">
    <property type="protein sequence ID" value="CAI0392133.1"/>
    <property type="molecule type" value="Genomic_DNA"/>
</dbReference>